<feature type="coiled-coil region" evidence="1">
    <location>
        <begin position="128"/>
        <end position="155"/>
    </location>
</feature>
<dbReference type="OrthoDB" id="6312934at2"/>
<dbReference type="EMBL" id="JTJO01000023">
    <property type="protein sequence ID" value="OBW99322.1"/>
    <property type="molecule type" value="Genomic_DNA"/>
</dbReference>
<dbReference type="AlphaFoldDB" id="A0A1A7PA26"/>
<evidence type="ECO:0000313" key="3">
    <source>
        <dbReference type="Proteomes" id="UP000092643"/>
    </source>
</evidence>
<gene>
    <name evidence="2" type="ORF">QV03_03875</name>
</gene>
<dbReference type="Proteomes" id="UP000092643">
    <property type="component" value="Unassembled WGS sequence"/>
</dbReference>
<dbReference type="PATRIC" id="fig|750.21.peg.312"/>
<evidence type="ECO:0000313" key="2">
    <source>
        <dbReference type="EMBL" id="OBW99322.1"/>
    </source>
</evidence>
<sequence length="167" mass="18725">MSDGSISIKLAPDYTMPAVQNQVEKVGADEIIRNDGFFPDLSLADFRNQARIDGTVTTARLQDAVIEAMASVNQELASLKTQYGDQPFYAIGSPQINGESLMVYRYRRAVTCLALANLYERYTSYDTTNDGEKKAELLNESIDELRRDARFAISDMLSVRRINVELI</sequence>
<proteinExistence type="predicted"/>
<dbReference type="Pfam" id="PF05926">
    <property type="entry name" value="Phage_GPL"/>
    <property type="match status" value="1"/>
</dbReference>
<reference evidence="2 3" key="1">
    <citation type="submission" date="2014-11" db="EMBL/GenBank/DDBJ databases">
        <title>Pan-genome of Gallibacterium spp.</title>
        <authorList>
            <person name="Kudirkiene E."/>
            <person name="Bojesen A.M."/>
        </authorList>
    </citation>
    <scope>NUCLEOTIDE SEQUENCE [LARGE SCALE GENOMIC DNA]</scope>
    <source>
        <strain evidence="2 3">F 279</strain>
    </source>
</reference>
<accession>A0A1A7PA26</accession>
<dbReference type="RefSeq" id="WP_065232074.1">
    <property type="nucleotide sequence ID" value="NZ_JTJN01000003.1"/>
</dbReference>
<keyword evidence="1" id="KW-0175">Coiled coil</keyword>
<evidence type="ECO:0000256" key="1">
    <source>
        <dbReference type="SAM" id="Coils"/>
    </source>
</evidence>
<protein>
    <submittedName>
        <fullName evidence="2">Phage head protein</fullName>
    </submittedName>
</protein>
<organism evidence="2 3">
    <name type="scientific">Gallibacterium anatis</name>
    <dbReference type="NCBI Taxonomy" id="750"/>
    <lineage>
        <taxon>Bacteria</taxon>
        <taxon>Pseudomonadati</taxon>
        <taxon>Pseudomonadota</taxon>
        <taxon>Gammaproteobacteria</taxon>
        <taxon>Pasteurellales</taxon>
        <taxon>Pasteurellaceae</taxon>
        <taxon>Gallibacterium</taxon>
    </lineage>
</organism>
<dbReference type="InterPro" id="IPR009225">
    <property type="entry name" value="Phage_head_completion_GpL"/>
</dbReference>
<name>A0A1A7PA26_9PAST</name>
<comment type="caution">
    <text evidence="2">The sequence shown here is derived from an EMBL/GenBank/DDBJ whole genome shotgun (WGS) entry which is preliminary data.</text>
</comment>